<dbReference type="AlphaFoldDB" id="A0AA96GES3"/>
<dbReference type="GO" id="GO:0043908">
    <property type="term" value="F:Ser(Gly)-tRNA(Ala) hydrolase activity"/>
    <property type="evidence" value="ECO:0007669"/>
    <property type="project" value="UniProtKB-UniRule"/>
</dbReference>
<dbReference type="EMBL" id="CP116967">
    <property type="protein sequence ID" value="WNM58700.1"/>
    <property type="molecule type" value="Genomic_DNA"/>
</dbReference>
<dbReference type="Gene3D" id="3.50.80.10">
    <property type="entry name" value="D-tyrosyl-tRNA(Tyr) deacylase"/>
    <property type="match status" value="1"/>
</dbReference>
<protein>
    <recommendedName>
        <fullName evidence="2">D-aminoacyl-tRNA deacylase</fullName>
        <shortName evidence="2">DTD</shortName>
        <ecNumber evidence="2">3.1.1.96</ecNumber>
    </recommendedName>
    <alternativeName>
        <fullName evidence="2">Gly-tRNA(Ala) deacylase</fullName>
        <ecNumber evidence="2">3.1.1.-</ecNumber>
    </alternativeName>
</protein>
<dbReference type="Pfam" id="PF02580">
    <property type="entry name" value="Tyr_Deacylase"/>
    <property type="match status" value="1"/>
</dbReference>
<keyword evidence="2" id="KW-0963">Cytoplasm</keyword>
<evidence type="ECO:0000256" key="2">
    <source>
        <dbReference type="HAMAP-Rule" id="MF_00518"/>
    </source>
</evidence>
<evidence type="ECO:0000256" key="1">
    <source>
        <dbReference type="ARBA" id="ARBA00009673"/>
    </source>
</evidence>
<dbReference type="InterPro" id="IPR003732">
    <property type="entry name" value="Daa-tRNA_deacyls_DTD"/>
</dbReference>
<evidence type="ECO:0000313" key="3">
    <source>
        <dbReference type="EMBL" id="WNM58700.1"/>
    </source>
</evidence>
<comment type="catalytic activity">
    <reaction evidence="2">
        <text>a D-aminoacyl-tRNA + H2O = a tRNA + a D-alpha-amino acid + H(+)</text>
        <dbReference type="Rhea" id="RHEA:13953"/>
        <dbReference type="Rhea" id="RHEA-COMP:10123"/>
        <dbReference type="Rhea" id="RHEA-COMP:10124"/>
        <dbReference type="ChEBI" id="CHEBI:15377"/>
        <dbReference type="ChEBI" id="CHEBI:15378"/>
        <dbReference type="ChEBI" id="CHEBI:59871"/>
        <dbReference type="ChEBI" id="CHEBI:78442"/>
        <dbReference type="ChEBI" id="CHEBI:79333"/>
        <dbReference type="EC" id="3.1.1.96"/>
    </reaction>
</comment>
<keyword evidence="2 3" id="KW-0378">Hydrolase</keyword>
<comment type="domain">
    <text evidence="2">A Gly-cisPro motif from one monomer fits into the active site of the other monomer to allow specific chiral rejection of L-amino acids.</text>
</comment>
<comment type="function">
    <text evidence="2">An aminoacyl-tRNA editing enzyme that deacylates mischarged D-aminoacyl-tRNAs. Also deacylates mischarged glycyl-tRNA(Ala), protecting cells against glycine mischarging by AlaRS. Acts via tRNA-based rather than protein-based catalysis; rejects L-amino acids rather than detecting D-amino acids in the active site. By recycling D-aminoacyl-tRNA to D-amino acids and free tRNA molecules, this enzyme counteracts the toxicity associated with the formation of D-aminoacyl-tRNA entities in vivo and helps enforce protein L-homochirality.</text>
</comment>
<dbReference type="EC" id="3.1.1.96" evidence="2"/>
<keyword evidence="2" id="KW-0820">tRNA-binding</keyword>
<dbReference type="GO" id="GO:0106026">
    <property type="term" value="F:Gly-tRNA(Ala) deacylase activity"/>
    <property type="evidence" value="ECO:0007669"/>
    <property type="project" value="UniProtKB-UniRule"/>
</dbReference>
<evidence type="ECO:0000313" key="4">
    <source>
        <dbReference type="Proteomes" id="UP001302719"/>
    </source>
</evidence>
<gene>
    <name evidence="2 3" type="primary">dtd</name>
    <name evidence="3" type="ORF">PP769_02720</name>
</gene>
<dbReference type="PANTHER" id="PTHR10472:SF5">
    <property type="entry name" value="D-AMINOACYL-TRNA DEACYLASE 1"/>
    <property type="match status" value="1"/>
</dbReference>
<comment type="catalytic activity">
    <reaction evidence="2">
        <text>glycyl-tRNA(Ala) + H2O = tRNA(Ala) + glycine + H(+)</text>
        <dbReference type="Rhea" id="RHEA:53744"/>
        <dbReference type="Rhea" id="RHEA-COMP:9657"/>
        <dbReference type="Rhea" id="RHEA-COMP:13640"/>
        <dbReference type="ChEBI" id="CHEBI:15377"/>
        <dbReference type="ChEBI" id="CHEBI:15378"/>
        <dbReference type="ChEBI" id="CHEBI:57305"/>
        <dbReference type="ChEBI" id="CHEBI:78442"/>
        <dbReference type="ChEBI" id="CHEBI:78522"/>
    </reaction>
</comment>
<dbReference type="PANTHER" id="PTHR10472">
    <property type="entry name" value="D-TYROSYL-TRNA TYR DEACYLASE"/>
    <property type="match status" value="1"/>
</dbReference>
<comment type="subunit">
    <text evidence="2">Homodimer.</text>
</comment>
<dbReference type="GO" id="GO:0019478">
    <property type="term" value="P:D-amino acid catabolic process"/>
    <property type="evidence" value="ECO:0007669"/>
    <property type="project" value="UniProtKB-UniRule"/>
</dbReference>
<dbReference type="SUPFAM" id="SSF69500">
    <property type="entry name" value="DTD-like"/>
    <property type="match status" value="1"/>
</dbReference>
<accession>A0AA96GES3</accession>
<dbReference type="EC" id="3.1.1.-" evidence="2"/>
<proteinExistence type="inferred from homology"/>
<dbReference type="KEGG" id="nall:PP769_02720"/>
<dbReference type="GO" id="GO:0051500">
    <property type="term" value="F:D-tyrosyl-tRNA(Tyr) deacylase activity"/>
    <property type="evidence" value="ECO:0007669"/>
    <property type="project" value="TreeGrafter"/>
</dbReference>
<reference evidence="3 4" key="1">
    <citation type="submission" date="2023-01" db="EMBL/GenBank/DDBJ databases">
        <title>Cultivation and genomic characterization of new, ubiquitous marine nitrite-oxidizing bacteria from the Nitrospirales.</title>
        <authorList>
            <person name="Mueller A.J."/>
            <person name="Daebeler A."/>
            <person name="Herbold C.W."/>
            <person name="Kirkegaard R.H."/>
            <person name="Daims H."/>
        </authorList>
    </citation>
    <scope>NUCLEOTIDE SEQUENCE [LARGE SCALE GENOMIC DNA]</scope>
    <source>
        <strain evidence="3 4">VA</strain>
    </source>
</reference>
<dbReference type="HAMAP" id="MF_00518">
    <property type="entry name" value="Deacylase_Dtd"/>
    <property type="match status" value="1"/>
</dbReference>
<feature type="short sequence motif" description="Gly-cisPro motif, important for rejection of L-amino acids" evidence="2">
    <location>
        <begin position="137"/>
        <end position="138"/>
    </location>
</feature>
<dbReference type="Proteomes" id="UP001302719">
    <property type="component" value="Chromosome"/>
</dbReference>
<dbReference type="FunFam" id="3.50.80.10:FF:000001">
    <property type="entry name" value="D-aminoacyl-tRNA deacylase"/>
    <property type="match status" value="1"/>
</dbReference>
<dbReference type="RefSeq" id="WP_312644867.1">
    <property type="nucleotide sequence ID" value="NZ_CP116967.1"/>
</dbReference>
<dbReference type="InterPro" id="IPR023509">
    <property type="entry name" value="DTD-like_sf"/>
</dbReference>
<keyword evidence="4" id="KW-1185">Reference proteome</keyword>
<organism evidence="3 4">
    <name type="scientific">Candidatus Nitrospira allomarina</name>
    <dbReference type="NCBI Taxonomy" id="3020900"/>
    <lineage>
        <taxon>Bacteria</taxon>
        <taxon>Pseudomonadati</taxon>
        <taxon>Nitrospirota</taxon>
        <taxon>Nitrospiria</taxon>
        <taxon>Nitrospirales</taxon>
        <taxon>Nitrospiraceae</taxon>
        <taxon>Nitrospira</taxon>
    </lineage>
</organism>
<dbReference type="GO" id="GO:0005737">
    <property type="term" value="C:cytoplasm"/>
    <property type="evidence" value="ECO:0007669"/>
    <property type="project" value="UniProtKB-SubCell"/>
</dbReference>
<comment type="similarity">
    <text evidence="1 2">Belongs to the DTD family.</text>
</comment>
<dbReference type="GO" id="GO:0000049">
    <property type="term" value="F:tRNA binding"/>
    <property type="evidence" value="ECO:0007669"/>
    <property type="project" value="UniProtKB-UniRule"/>
</dbReference>
<dbReference type="NCBIfam" id="TIGR00256">
    <property type="entry name" value="D-aminoacyl-tRNA deacylase"/>
    <property type="match status" value="1"/>
</dbReference>
<comment type="subcellular location">
    <subcellularLocation>
        <location evidence="2">Cytoplasm</location>
    </subcellularLocation>
</comment>
<sequence>MIAVIQRVRQASVTVESQVIARINRGLVILLGVAQGDTEQDVSFMVQKIPRLRIFPDPQGKITDALQDINGELLLISQFTLLANTEKGRRPSFESAAPPEQARLRYQELLEQFRALDLSVQAGMFGKTMVVSLDNDGPMTLILDSRAGKGVNKVKNLLHQADRHT</sequence>
<name>A0AA96GES3_9BACT</name>
<keyword evidence="2" id="KW-0694">RNA-binding</keyword>